<dbReference type="Proteomes" id="UP000019116">
    <property type="component" value="Chromosome 7A"/>
</dbReference>
<reference evidence="3" key="1">
    <citation type="submission" date="2018-08" db="EMBL/GenBank/DDBJ databases">
        <authorList>
            <person name="Rossello M."/>
        </authorList>
    </citation>
    <scope>NUCLEOTIDE SEQUENCE [LARGE SCALE GENOMIC DNA]</scope>
    <source>
        <strain evidence="3">cv. Chinese Spring</strain>
    </source>
</reference>
<dbReference type="GO" id="GO:0004497">
    <property type="term" value="F:monooxygenase activity"/>
    <property type="evidence" value="ECO:0007669"/>
    <property type="project" value="InterPro"/>
</dbReference>
<dbReference type="STRING" id="4565.A0A3B6RE22"/>
<dbReference type="OrthoDB" id="989399at2759"/>
<dbReference type="PANTHER" id="PTHR47950:SF44">
    <property type="entry name" value="CYTOCHROME P450, FAMILY 76, SUBFAMILY C, POLYPEPTIDE 5-RELATED"/>
    <property type="match status" value="1"/>
</dbReference>
<comment type="similarity">
    <text evidence="1">Belongs to the cytochrome P450 family.</text>
</comment>
<dbReference type="GO" id="GO:0016705">
    <property type="term" value="F:oxidoreductase activity, acting on paired donors, with incorporation or reduction of molecular oxygen"/>
    <property type="evidence" value="ECO:0007669"/>
    <property type="project" value="InterPro"/>
</dbReference>
<dbReference type="PANTHER" id="PTHR47950">
    <property type="entry name" value="CYTOCHROME P450, FAMILY 76, SUBFAMILY C, POLYPEPTIDE 5-RELATED"/>
    <property type="match status" value="1"/>
</dbReference>
<dbReference type="GO" id="GO:0005506">
    <property type="term" value="F:iron ion binding"/>
    <property type="evidence" value="ECO:0007669"/>
    <property type="project" value="InterPro"/>
</dbReference>
<dbReference type="Gramene" id="TraesCS7A02G130900.2">
    <property type="protein sequence ID" value="TraesCS7A02G130900.2.cds1"/>
    <property type="gene ID" value="TraesCS7A02G130900"/>
</dbReference>
<evidence type="ECO:0000256" key="1">
    <source>
        <dbReference type="ARBA" id="ARBA00010617"/>
    </source>
</evidence>
<evidence type="ECO:0000313" key="4">
    <source>
        <dbReference type="Proteomes" id="UP000019116"/>
    </source>
</evidence>
<sequence length="180" mass="19946">MFSRKSIIAATHIFSPRDGAGRSGACRTPHVGRLPPLRQAGGRNRPRPVPQHVRRFDLLTNTLFSLDGQDKPRDLLEDIVGLLAEPNMSDLYPLLQVLDLQGLRHWTATHMNHVFHLLDKIIDNRLGGAKGRHHWDILDTLLALGTAGKLSRRDLKAMLFNILGGGHGDDQDHGGVQTQA</sequence>
<organism evidence="3">
    <name type="scientific">Triticum aestivum</name>
    <name type="common">Wheat</name>
    <dbReference type="NCBI Taxonomy" id="4565"/>
    <lineage>
        <taxon>Eukaryota</taxon>
        <taxon>Viridiplantae</taxon>
        <taxon>Streptophyta</taxon>
        <taxon>Embryophyta</taxon>
        <taxon>Tracheophyta</taxon>
        <taxon>Spermatophyta</taxon>
        <taxon>Magnoliopsida</taxon>
        <taxon>Liliopsida</taxon>
        <taxon>Poales</taxon>
        <taxon>Poaceae</taxon>
        <taxon>BOP clade</taxon>
        <taxon>Pooideae</taxon>
        <taxon>Triticodae</taxon>
        <taxon>Triticeae</taxon>
        <taxon>Triticinae</taxon>
        <taxon>Triticum</taxon>
    </lineage>
</organism>
<dbReference type="InterPro" id="IPR036396">
    <property type="entry name" value="Cyt_P450_sf"/>
</dbReference>
<reference evidence="3" key="2">
    <citation type="submission" date="2018-10" db="UniProtKB">
        <authorList>
            <consortium name="EnsemblPlants"/>
        </authorList>
    </citation>
    <scope>IDENTIFICATION</scope>
</reference>
<dbReference type="Gramene" id="TraesCS7A03G0308600.2">
    <property type="protein sequence ID" value="TraesCS7A03G0308600.2.CDS1"/>
    <property type="gene ID" value="TraesCS7A03G0308600"/>
</dbReference>
<evidence type="ECO:0000313" key="3">
    <source>
        <dbReference type="EnsemblPlants" id="TraesCS7A02G130900.2.cds1"/>
    </source>
</evidence>
<accession>A0A3B6RE22</accession>
<protein>
    <submittedName>
        <fullName evidence="3">Uncharacterized protein</fullName>
    </submittedName>
</protein>
<dbReference type="SUPFAM" id="SSF48264">
    <property type="entry name" value="Cytochrome P450"/>
    <property type="match status" value="1"/>
</dbReference>
<name>A0A3B6RE22_WHEAT</name>
<dbReference type="GO" id="GO:0020037">
    <property type="term" value="F:heme binding"/>
    <property type="evidence" value="ECO:0007669"/>
    <property type="project" value="InterPro"/>
</dbReference>
<dbReference type="Gene3D" id="1.10.630.10">
    <property type="entry name" value="Cytochrome P450"/>
    <property type="match status" value="1"/>
</dbReference>
<dbReference type="AlphaFoldDB" id="A0A3B6RE22"/>
<dbReference type="SMR" id="A0A3B6RE22"/>
<dbReference type="EnsemblPlants" id="TraesCS7A02G130900.2">
    <property type="protein sequence ID" value="TraesCS7A02G130900.2.cds1"/>
    <property type="gene ID" value="TraesCS7A02G130900"/>
</dbReference>
<proteinExistence type="inferred from homology"/>
<evidence type="ECO:0000256" key="2">
    <source>
        <dbReference type="SAM" id="MobiDB-lite"/>
    </source>
</evidence>
<feature type="region of interest" description="Disordered" evidence="2">
    <location>
        <begin position="19"/>
        <end position="49"/>
    </location>
</feature>
<keyword evidence="4" id="KW-1185">Reference proteome</keyword>